<keyword evidence="2" id="KW-1185">Reference proteome</keyword>
<comment type="caution">
    <text evidence="1">The sequence shown here is derived from an EMBL/GenBank/DDBJ whole genome shotgun (WGS) entry which is preliminary data.</text>
</comment>
<dbReference type="Proteomes" id="UP001596060">
    <property type="component" value="Unassembled WGS sequence"/>
</dbReference>
<gene>
    <name evidence="1" type="ORF">ACFPN9_09150</name>
</gene>
<organism evidence="1 2">
    <name type="scientific">Bosea massiliensis</name>
    <dbReference type="NCBI Taxonomy" id="151419"/>
    <lineage>
        <taxon>Bacteria</taxon>
        <taxon>Pseudomonadati</taxon>
        <taxon>Pseudomonadota</taxon>
        <taxon>Alphaproteobacteria</taxon>
        <taxon>Hyphomicrobiales</taxon>
        <taxon>Boseaceae</taxon>
        <taxon>Bosea</taxon>
    </lineage>
</organism>
<protein>
    <submittedName>
        <fullName evidence="1">Uncharacterized protein</fullName>
    </submittedName>
</protein>
<evidence type="ECO:0000313" key="1">
    <source>
        <dbReference type="EMBL" id="MFC5505424.1"/>
    </source>
</evidence>
<proteinExistence type="predicted"/>
<accession>A0ABW0NYB8</accession>
<dbReference type="EMBL" id="JBHSLU010000017">
    <property type="protein sequence ID" value="MFC5505424.1"/>
    <property type="molecule type" value="Genomic_DNA"/>
</dbReference>
<sequence length="461" mass="49472">MSRTKRAEPETLGNPDKGTKGTLMLRQALIAITRKSDIIETAKDLGILARTMLTRRRSLGDFFDGMGETEAFHAAETGTWIDAEAISEGQQGPFDACDLPAYLAIAKAAGVPSVPARIILALSEEEADAASGKLNLTDPRSTRILEKLARSLPAPSDETTSEGLVDREEVTEKLMAAMDEIPEGWMVRHARAGGSNLKTLAGSGVAGGEVPEIKFGPNLEVGPGWVRVGNRRMVDVSDRRTVQAIAEGPGGTTRFVARPWVKASRWRTGDDPHRQGTPFAGKGSWPCEWRAFIVDGKVVGVSNYYGWLGEATPLDAKMAIAVRELAQSMADLMVQRSLFPRFMDTEFARRRPEFAEKLAGFGHEQVACTLDFIETHDGLLFLEGGPAHSAFGGGHCCAFAGTRGAPVIGNAMDVSGVAFTLLPGVVLADMASWKNGEHADRAGAILDWEAVELLASETPSV</sequence>
<reference evidence="2" key="1">
    <citation type="journal article" date="2019" name="Int. J. Syst. Evol. Microbiol.">
        <title>The Global Catalogue of Microorganisms (GCM) 10K type strain sequencing project: providing services to taxonomists for standard genome sequencing and annotation.</title>
        <authorList>
            <consortium name="The Broad Institute Genomics Platform"/>
            <consortium name="The Broad Institute Genome Sequencing Center for Infectious Disease"/>
            <person name="Wu L."/>
            <person name="Ma J."/>
        </authorList>
    </citation>
    <scope>NUCLEOTIDE SEQUENCE [LARGE SCALE GENOMIC DNA]</scope>
    <source>
        <strain evidence="2">CCUG 43117</strain>
    </source>
</reference>
<evidence type="ECO:0000313" key="2">
    <source>
        <dbReference type="Proteomes" id="UP001596060"/>
    </source>
</evidence>
<dbReference type="RefSeq" id="WP_377816555.1">
    <property type="nucleotide sequence ID" value="NZ_JBHSLU010000017.1"/>
</dbReference>
<name>A0ABW0NYB8_9HYPH</name>